<feature type="domain" description="Methyltransferase" evidence="4">
    <location>
        <begin position="62"/>
        <end position="147"/>
    </location>
</feature>
<dbReference type="NCBIfam" id="TIGR04290">
    <property type="entry name" value="meth_Rta_06860"/>
    <property type="match status" value="1"/>
</dbReference>
<keyword evidence="2 5" id="KW-0808">Transferase</keyword>
<evidence type="ECO:0000256" key="2">
    <source>
        <dbReference type="ARBA" id="ARBA00022679"/>
    </source>
</evidence>
<dbReference type="Proteomes" id="UP000238801">
    <property type="component" value="Unassembled WGS sequence"/>
</dbReference>
<comment type="caution">
    <text evidence="5">The sequence shown here is derived from an EMBL/GenBank/DDBJ whole genome shotgun (WGS) entry which is preliminary data.</text>
</comment>
<reference evidence="5 6" key="1">
    <citation type="submission" date="2018-03" db="EMBL/GenBank/DDBJ databases">
        <title>Genomic Encyclopedia of Archaeal and Bacterial Type Strains, Phase II (KMG-II): from individual species to whole genera.</title>
        <authorList>
            <person name="Goeker M."/>
        </authorList>
    </citation>
    <scope>NUCLEOTIDE SEQUENCE [LARGE SCALE GENOMIC DNA]</scope>
    <source>
        <strain evidence="5 6">DSM 29318</strain>
    </source>
</reference>
<dbReference type="SUPFAM" id="SSF53335">
    <property type="entry name" value="S-adenosyl-L-methionine-dependent methyltransferases"/>
    <property type="match status" value="1"/>
</dbReference>
<dbReference type="RefSeq" id="WP_106159835.1">
    <property type="nucleotide sequence ID" value="NZ_PVTT01000001.1"/>
</dbReference>
<evidence type="ECO:0000313" key="5">
    <source>
        <dbReference type="EMBL" id="PRY95462.1"/>
    </source>
</evidence>
<dbReference type="PANTHER" id="PTHR43464">
    <property type="entry name" value="METHYLTRANSFERASE"/>
    <property type="match status" value="1"/>
</dbReference>
<dbReference type="GO" id="GO:0032259">
    <property type="term" value="P:methylation"/>
    <property type="evidence" value="ECO:0007669"/>
    <property type="project" value="UniProtKB-KW"/>
</dbReference>
<keyword evidence="3" id="KW-0949">S-adenosyl-L-methionine</keyword>
<dbReference type="InterPro" id="IPR041698">
    <property type="entry name" value="Methyltransf_25"/>
</dbReference>
<evidence type="ECO:0000259" key="4">
    <source>
        <dbReference type="Pfam" id="PF13649"/>
    </source>
</evidence>
<dbReference type="EMBL" id="PVTT01000001">
    <property type="protein sequence ID" value="PRY95462.1"/>
    <property type="molecule type" value="Genomic_DNA"/>
</dbReference>
<proteinExistence type="predicted"/>
<sequence length="267" mass="29976">MKDAIDVPATDDPAALGPWFHNLHLPGGVQTAPDHRFGDFPRFKWLEIAPHLPADLSGWRALDIGCNAGFYSFELARRGAEVTGIDLDPHYLRQAAWAAGRMGLPVTFRRQQVYDLARSGERFDLVLFMGVFYHLRYPLLALDALARVEPRLMVFQTLTADTGEGGEAPAPPFDFEERDRLTRRDHPFMAFIEGRFADDPTNWWAPNHAGICAMLRSAGFRIEARPGHEIYLCRRDPAAAVWPAEEGEFRSAAGLPATHRTHASEKE</sequence>
<dbReference type="Pfam" id="PF13649">
    <property type="entry name" value="Methyltransf_25"/>
    <property type="match status" value="1"/>
</dbReference>
<dbReference type="AlphaFoldDB" id="A0A2T0X940"/>
<dbReference type="CDD" id="cd02440">
    <property type="entry name" value="AdoMet_MTases"/>
    <property type="match status" value="1"/>
</dbReference>
<dbReference type="InterPro" id="IPR029063">
    <property type="entry name" value="SAM-dependent_MTases_sf"/>
</dbReference>
<accession>A0A2T0X940</accession>
<evidence type="ECO:0000313" key="6">
    <source>
        <dbReference type="Proteomes" id="UP000238801"/>
    </source>
</evidence>
<keyword evidence="6" id="KW-1185">Reference proteome</keyword>
<dbReference type="OrthoDB" id="9765084at2"/>
<dbReference type="Gene3D" id="3.40.50.150">
    <property type="entry name" value="Vaccinia Virus protein VP39"/>
    <property type="match status" value="1"/>
</dbReference>
<keyword evidence="1 5" id="KW-0489">Methyltransferase</keyword>
<protein>
    <submittedName>
        <fullName evidence="5">tRNA (Mo5U34)-methyltransferase</fullName>
    </submittedName>
</protein>
<dbReference type="InterPro" id="IPR027554">
    <property type="entry name" value="Meth_Rta_06860"/>
</dbReference>
<dbReference type="GO" id="GO:0008168">
    <property type="term" value="F:methyltransferase activity"/>
    <property type="evidence" value="ECO:0007669"/>
    <property type="project" value="UniProtKB-KW"/>
</dbReference>
<dbReference type="PANTHER" id="PTHR43464:SF19">
    <property type="entry name" value="UBIQUINONE BIOSYNTHESIS O-METHYLTRANSFERASE, MITOCHONDRIAL"/>
    <property type="match status" value="1"/>
</dbReference>
<organism evidence="5 6">
    <name type="scientific">Hasllibacter halocynthiae</name>
    <dbReference type="NCBI Taxonomy" id="595589"/>
    <lineage>
        <taxon>Bacteria</taxon>
        <taxon>Pseudomonadati</taxon>
        <taxon>Pseudomonadota</taxon>
        <taxon>Alphaproteobacteria</taxon>
        <taxon>Rhodobacterales</taxon>
        <taxon>Roseobacteraceae</taxon>
        <taxon>Hasllibacter</taxon>
    </lineage>
</organism>
<name>A0A2T0X940_9RHOB</name>
<evidence type="ECO:0000256" key="3">
    <source>
        <dbReference type="ARBA" id="ARBA00022691"/>
    </source>
</evidence>
<gene>
    <name evidence="5" type="ORF">BCF33_1082</name>
</gene>
<evidence type="ECO:0000256" key="1">
    <source>
        <dbReference type="ARBA" id="ARBA00022603"/>
    </source>
</evidence>